<evidence type="ECO:0000313" key="2">
    <source>
        <dbReference type="Proteomes" id="UP000046393"/>
    </source>
</evidence>
<feature type="signal peptide" evidence="1">
    <location>
        <begin position="1"/>
        <end position="17"/>
    </location>
</feature>
<protein>
    <submittedName>
        <fullName evidence="3">CC domain-containing protein</fullName>
    </submittedName>
</protein>
<dbReference type="WBParaSite" id="SMUV_0000676601-mRNA-1">
    <property type="protein sequence ID" value="SMUV_0000676601-mRNA-1"/>
    <property type="gene ID" value="SMUV_0000676601"/>
</dbReference>
<proteinExistence type="predicted"/>
<name>A0A0N5AQ21_9BILA</name>
<keyword evidence="2" id="KW-1185">Reference proteome</keyword>
<keyword evidence="1" id="KW-0732">Signal</keyword>
<organism evidence="2 3">
    <name type="scientific">Syphacia muris</name>
    <dbReference type="NCBI Taxonomy" id="451379"/>
    <lineage>
        <taxon>Eukaryota</taxon>
        <taxon>Metazoa</taxon>
        <taxon>Ecdysozoa</taxon>
        <taxon>Nematoda</taxon>
        <taxon>Chromadorea</taxon>
        <taxon>Rhabditida</taxon>
        <taxon>Spirurina</taxon>
        <taxon>Oxyuridomorpha</taxon>
        <taxon>Oxyuroidea</taxon>
        <taxon>Oxyuridae</taxon>
        <taxon>Syphacia</taxon>
    </lineage>
</organism>
<sequence>MLGTIVVLLAFADLTAAITCANGGNLVATGCSNSYQCALYTNSPVACLSSQCCTVPHTCSNGCPPLALGCTSASQCLPYRGNYYTVTCINGMCCPA</sequence>
<evidence type="ECO:0000313" key="3">
    <source>
        <dbReference type="WBParaSite" id="SMUV_0000676601-mRNA-1"/>
    </source>
</evidence>
<reference evidence="3" key="1">
    <citation type="submission" date="2017-02" db="UniProtKB">
        <authorList>
            <consortium name="WormBaseParasite"/>
        </authorList>
    </citation>
    <scope>IDENTIFICATION</scope>
</reference>
<accession>A0A0N5AQ21</accession>
<dbReference type="AlphaFoldDB" id="A0A0N5AQ21"/>
<feature type="chain" id="PRO_5005893338" evidence="1">
    <location>
        <begin position="18"/>
        <end position="96"/>
    </location>
</feature>
<dbReference type="Proteomes" id="UP000046393">
    <property type="component" value="Unplaced"/>
</dbReference>
<evidence type="ECO:0000256" key="1">
    <source>
        <dbReference type="SAM" id="SignalP"/>
    </source>
</evidence>